<evidence type="ECO:0000256" key="1">
    <source>
        <dbReference type="ARBA" id="ARBA00004123"/>
    </source>
</evidence>
<feature type="transmembrane region" description="Helical" evidence="9">
    <location>
        <begin position="55"/>
        <end position="76"/>
    </location>
</feature>
<protein>
    <submittedName>
        <fullName evidence="12">Uncharacterized protein</fullName>
    </submittedName>
</protein>
<dbReference type="InterPro" id="IPR015408">
    <property type="entry name" value="Znf_Mcm10/DnaG"/>
</dbReference>
<comment type="similarity">
    <text evidence="2">Belongs to the MCM10 family.</text>
</comment>
<accession>F4PBA2</accession>
<dbReference type="EMBL" id="GL882892">
    <property type="protein sequence ID" value="EGF77407.1"/>
    <property type="molecule type" value="Genomic_DNA"/>
</dbReference>
<keyword evidence="5" id="KW-0863">Zinc-finger</keyword>
<dbReference type="OrthoDB" id="273123at2759"/>
<sequence length="604" mass="66700">MNGIDRNNIEGDGMDQVLDSELMDAKSLAEMKTEHVALDLQSKFQQDVGIHCKSIVSMVYCTGVFMINHLSIIILVQQMKERKELLLKQAVMRKQLCHKRLEFERLQSEVAQLEKDSTAGIDVLHSLPLVGLKRGYPTDSISETTASKKYNTPLLSSQKNSTQSNLNLIQRPCNIETIKSISVQPEIQKKQSLAKTSVHATATKKPLIHNQRQPVPQIAPIVDTPVEIEPISGFRIKNRLVSKDQFAERMLNRQVIPISQIRSNMTDNDIIGDWVVIGIIIFKSECKKTKDGDVFCMLRIGDLRGSSVNLFMFRDVCQSHSNEQVGSLVAILNPKIIRPSESRATLGLDLDHTKKWMKIADFTDLGYCKGTLQNNKCCSQPIDRMQGQYCEIHLSSNYKSAKSNRQEFASGNAAFHVGNPSKKLSGKQRSYSNDGTYVLSGQTLSTTHTGVDAVAQRKESLPPILNAKQVLEIKSLMSSNTAGARSLRALNKSLDCPAPAGMASIFGPAAIARMGGNPISGDRFKPVVNSSQLVSLPGLTSPSKSLKTTQPVNPMLKSISEPRLSMVRKDISRIQSAHVLARSKSNVQKDKSPPSSDVELEILD</sequence>
<dbReference type="Gene3D" id="2.40.50.140">
    <property type="entry name" value="Nucleic acid-binding proteins"/>
    <property type="match status" value="1"/>
</dbReference>
<dbReference type="InParanoid" id="F4PBA2"/>
<dbReference type="InterPro" id="IPR040184">
    <property type="entry name" value="Mcm10"/>
</dbReference>
<dbReference type="RefSeq" id="XP_006681910.1">
    <property type="nucleotide sequence ID" value="XM_006681847.1"/>
</dbReference>
<dbReference type="Pfam" id="PF09329">
    <property type="entry name" value="zf-primase"/>
    <property type="match status" value="1"/>
</dbReference>
<keyword evidence="9" id="KW-1133">Transmembrane helix</keyword>
<dbReference type="GeneID" id="18239360"/>
<dbReference type="PANTHER" id="PTHR13454:SF11">
    <property type="entry name" value="PROTEIN MCM10 HOMOLOG"/>
    <property type="match status" value="1"/>
</dbReference>
<evidence type="ECO:0000256" key="5">
    <source>
        <dbReference type="ARBA" id="ARBA00022771"/>
    </source>
</evidence>
<dbReference type="InterPro" id="IPR055065">
    <property type="entry name" value="OB_MCM10"/>
</dbReference>
<evidence type="ECO:0000256" key="8">
    <source>
        <dbReference type="SAM" id="MobiDB-lite"/>
    </source>
</evidence>
<evidence type="ECO:0000313" key="13">
    <source>
        <dbReference type="Proteomes" id="UP000007241"/>
    </source>
</evidence>
<keyword evidence="3" id="KW-0235">DNA replication</keyword>
<dbReference type="Proteomes" id="UP000007241">
    <property type="component" value="Unassembled WGS sequence"/>
</dbReference>
<dbReference type="GO" id="GO:0008270">
    <property type="term" value="F:zinc ion binding"/>
    <property type="evidence" value="ECO:0007669"/>
    <property type="project" value="UniProtKB-KW"/>
</dbReference>
<evidence type="ECO:0000259" key="10">
    <source>
        <dbReference type="Pfam" id="PF09329"/>
    </source>
</evidence>
<evidence type="ECO:0000256" key="4">
    <source>
        <dbReference type="ARBA" id="ARBA00022723"/>
    </source>
</evidence>
<feature type="domain" description="MCM10 OB-fold" evidence="11">
    <location>
        <begin position="232"/>
        <end position="355"/>
    </location>
</feature>
<dbReference type="PANTHER" id="PTHR13454">
    <property type="entry name" value="PROTEIN MCM10 HOMOLOG"/>
    <property type="match status" value="1"/>
</dbReference>
<dbReference type="STRING" id="684364.F4PBA2"/>
<organism evidence="12 13">
    <name type="scientific">Batrachochytrium dendrobatidis (strain JAM81 / FGSC 10211)</name>
    <name type="common">Frog chytrid fungus</name>
    <dbReference type="NCBI Taxonomy" id="684364"/>
    <lineage>
        <taxon>Eukaryota</taxon>
        <taxon>Fungi</taxon>
        <taxon>Fungi incertae sedis</taxon>
        <taxon>Chytridiomycota</taxon>
        <taxon>Chytridiomycota incertae sedis</taxon>
        <taxon>Chytridiomycetes</taxon>
        <taxon>Rhizophydiales</taxon>
        <taxon>Rhizophydiales incertae sedis</taxon>
        <taxon>Batrachochytrium</taxon>
    </lineage>
</organism>
<dbReference type="InterPro" id="IPR012340">
    <property type="entry name" value="NA-bd_OB-fold"/>
</dbReference>
<keyword evidence="4" id="KW-0479">Metal-binding</keyword>
<name>F4PBA2_BATDJ</name>
<evidence type="ECO:0000256" key="6">
    <source>
        <dbReference type="ARBA" id="ARBA00022833"/>
    </source>
</evidence>
<evidence type="ECO:0000256" key="7">
    <source>
        <dbReference type="ARBA" id="ARBA00023242"/>
    </source>
</evidence>
<keyword evidence="13" id="KW-1185">Reference proteome</keyword>
<evidence type="ECO:0000256" key="2">
    <source>
        <dbReference type="ARBA" id="ARBA00009679"/>
    </source>
</evidence>
<feature type="region of interest" description="Disordered" evidence="8">
    <location>
        <begin position="582"/>
        <end position="604"/>
    </location>
</feature>
<gene>
    <name evidence="12" type="ORF">BATDEDRAFT_27578</name>
</gene>
<evidence type="ECO:0000256" key="9">
    <source>
        <dbReference type="SAM" id="Phobius"/>
    </source>
</evidence>
<dbReference type="GO" id="GO:0043596">
    <property type="term" value="C:nuclear replication fork"/>
    <property type="evidence" value="ECO:0000318"/>
    <property type="project" value="GO_Central"/>
</dbReference>
<keyword evidence="7" id="KW-0539">Nucleus</keyword>
<keyword evidence="6" id="KW-0862">Zinc</keyword>
<dbReference type="Pfam" id="PF22379">
    <property type="entry name" value="OB_MCM10"/>
    <property type="match status" value="1"/>
</dbReference>
<dbReference type="GO" id="GO:0003688">
    <property type="term" value="F:DNA replication origin binding"/>
    <property type="evidence" value="ECO:0000318"/>
    <property type="project" value="GO_Central"/>
</dbReference>
<dbReference type="FunCoup" id="F4PBA2">
    <property type="interactions" value="43"/>
</dbReference>
<comment type="subcellular location">
    <subcellularLocation>
        <location evidence="1">Nucleus</location>
    </subcellularLocation>
</comment>
<dbReference type="GO" id="GO:0003697">
    <property type="term" value="F:single-stranded DNA binding"/>
    <property type="evidence" value="ECO:0000318"/>
    <property type="project" value="GO_Central"/>
</dbReference>
<evidence type="ECO:0000256" key="3">
    <source>
        <dbReference type="ARBA" id="ARBA00022705"/>
    </source>
</evidence>
<keyword evidence="9" id="KW-0812">Transmembrane</keyword>
<feature type="domain" description="Zinc finger Mcm10/DnaG-type" evidence="10">
    <location>
        <begin position="363"/>
        <end position="405"/>
    </location>
</feature>
<keyword evidence="9" id="KW-0472">Membrane</keyword>
<proteinExistence type="inferred from homology"/>
<reference evidence="12 13" key="1">
    <citation type="submission" date="2009-12" db="EMBL/GenBank/DDBJ databases">
        <title>The draft genome of Batrachochytrium dendrobatidis.</title>
        <authorList>
            <consortium name="US DOE Joint Genome Institute (JGI-PGF)"/>
            <person name="Kuo A."/>
            <person name="Salamov A."/>
            <person name="Schmutz J."/>
            <person name="Lucas S."/>
            <person name="Pitluck S."/>
            <person name="Rosenblum E."/>
            <person name="Stajich J."/>
            <person name="Eisen M."/>
            <person name="Grigoriev I.V."/>
        </authorList>
    </citation>
    <scope>NUCLEOTIDE SEQUENCE [LARGE SCALE GENOMIC DNA]</scope>
    <source>
        <strain evidence="13">JAM81 / FGSC 10211</strain>
    </source>
</reference>
<dbReference type="HOGENOM" id="CLU_451951_0_0_1"/>
<dbReference type="GO" id="GO:0006270">
    <property type="term" value="P:DNA replication initiation"/>
    <property type="evidence" value="ECO:0000318"/>
    <property type="project" value="GO_Central"/>
</dbReference>
<dbReference type="AlphaFoldDB" id="F4PBA2"/>
<evidence type="ECO:0000259" key="11">
    <source>
        <dbReference type="Pfam" id="PF22379"/>
    </source>
</evidence>
<evidence type="ECO:0000313" key="12">
    <source>
        <dbReference type="EMBL" id="EGF77407.1"/>
    </source>
</evidence>